<sequence>MKYSPSMLFLQCLQEKNSHFNVVHAKFTIKAVNIDSYCKQCIVEYCTHTFLKAKDYTIKM</sequence>
<reference evidence="1" key="1">
    <citation type="submission" date="2014-12" db="EMBL/GenBank/DDBJ databases">
        <title>Insight into the proteome of Arion vulgaris.</title>
        <authorList>
            <person name="Aradska J."/>
            <person name="Bulat T."/>
            <person name="Smidak R."/>
            <person name="Sarate P."/>
            <person name="Gangsoo J."/>
            <person name="Sialana F."/>
            <person name="Bilban M."/>
            <person name="Lubec G."/>
        </authorList>
    </citation>
    <scope>NUCLEOTIDE SEQUENCE</scope>
    <source>
        <tissue evidence="1">Skin</tissue>
    </source>
</reference>
<proteinExistence type="predicted"/>
<evidence type="ECO:0000313" key="1">
    <source>
        <dbReference type="EMBL" id="CEK65862.1"/>
    </source>
</evidence>
<dbReference type="EMBL" id="HACG01018997">
    <property type="protein sequence ID" value="CEK65862.1"/>
    <property type="molecule type" value="Transcribed_RNA"/>
</dbReference>
<name>A0A0B6ZBN5_9EUPU</name>
<dbReference type="AlphaFoldDB" id="A0A0B6ZBN5"/>
<accession>A0A0B6ZBN5</accession>
<gene>
    <name evidence="1" type="primary">ORF56537</name>
</gene>
<protein>
    <submittedName>
        <fullName evidence="1">Uncharacterized protein</fullName>
    </submittedName>
</protein>
<organism evidence="1">
    <name type="scientific">Arion vulgaris</name>
    <dbReference type="NCBI Taxonomy" id="1028688"/>
    <lineage>
        <taxon>Eukaryota</taxon>
        <taxon>Metazoa</taxon>
        <taxon>Spiralia</taxon>
        <taxon>Lophotrochozoa</taxon>
        <taxon>Mollusca</taxon>
        <taxon>Gastropoda</taxon>
        <taxon>Heterobranchia</taxon>
        <taxon>Euthyneura</taxon>
        <taxon>Panpulmonata</taxon>
        <taxon>Eupulmonata</taxon>
        <taxon>Stylommatophora</taxon>
        <taxon>Helicina</taxon>
        <taxon>Arionoidea</taxon>
        <taxon>Arionidae</taxon>
        <taxon>Arion</taxon>
    </lineage>
</organism>